<feature type="transmembrane region" description="Helical" evidence="1">
    <location>
        <begin position="47"/>
        <end position="63"/>
    </location>
</feature>
<keyword evidence="1" id="KW-0472">Membrane</keyword>
<evidence type="ECO:0000313" key="3">
    <source>
        <dbReference type="WBParaSite" id="ALUE_0001921101-mRNA-1"/>
    </source>
</evidence>
<keyword evidence="1" id="KW-0812">Transmembrane</keyword>
<keyword evidence="1" id="KW-1133">Transmembrane helix</keyword>
<protein>
    <submittedName>
        <fullName evidence="3">G_PROTEIN_RECEP_F1_2 domain-containing protein</fullName>
    </submittedName>
</protein>
<accession>A0A0M3IKE9</accession>
<name>A0A0M3IKE9_ASCLU</name>
<dbReference type="AlphaFoldDB" id="A0A0M3IKE9"/>
<dbReference type="SUPFAM" id="SSF81321">
    <property type="entry name" value="Family A G protein-coupled receptor-like"/>
    <property type="match status" value="1"/>
</dbReference>
<sequence length="98" mass="11188">MMQLRKIRYILVLDFLSCILVVLPNIVSLLSVFVGRMPMGISEPADWFSAINSTLNFFVYYSMNSEFKRRVQTMFCSQAKVACSSQGFLSCICLLLEL</sequence>
<dbReference type="WBParaSite" id="ALUE_0001921101-mRNA-1">
    <property type="protein sequence ID" value="ALUE_0001921101-mRNA-1"/>
    <property type="gene ID" value="ALUE_0001921101"/>
</dbReference>
<evidence type="ECO:0000313" key="2">
    <source>
        <dbReference type="Proteomes" id="UP000036681"/>
    </source>
</evidence>
<evidence type="ECO:0000256" key="1">
    <source>
        <dbReference type="SAM" id="Phobius"/>
    </source>
</evidence>
<dbReference type="Gene3D" id="1.20.1070.10">
    <property type="entry name" value="Rhodopsin 7-helix transmembrane proteins"/>
    <property type="match status" value="1"/>
</dbReference>
<keyword evidence="2" id="KW-1185">Reference proteome</keyword>
<organism evidence="2 3">
    <name type="scientific">Ascaris lumbricoides</name>
    <name type="common">Giant roundworm</name>
    <dbReference type="NCBI Taxonomy" id="6252"/>
    <lineage>
        <taxon>Eukaryota</taxon>
        <taxon>Metazoa</taxon>
        <taxon>Ecdysozoa</taxon>
        <taxon>Nematoda</taxon>
        <taxon>Chromadorea</taxon>
        <taxon>Rhabditida</taxon>
        <taxon>Spirurina</taxon>
        <taxon>Ascaridomorpha</taxon>
        <taxon>Ascaridoidea</taxon>
        <taxon>Ascarididae</taxon>
        <taxon>Ascaris</taxon>
    </lineage>
</organism>
<proteinExistence type="predicted"/>
<feature type="transmembrane region" description="Helical" evidence="1">
    <location>
        <begin position="12"/>
        <end position="35"/>
    </location>
</feature>
<dbReference type="Proteomes" id="UP000036681">
    <property type="component" value="Unplaced"/>
</dbReference>
<reference evidence="3" key="1">
    <citation type="submission" date="2017-02" db="UniProtKB">
        <authorList>
            <consortium name="WormBaseParasite"/>
        </authorList>
    </citation>
    <scope>IDENTIFICATION</scope>
</reference>